<dbReference type="Gene3D" id="3.20.20.70">
    <property type="entry name" value="Aldolase class I"/>
    <property type="match status" value="1"/>
</dbReference>
<evidence type="ECO:0000256" key="4">
    <source>
        <dbReference type="ARBA" id="ARBA00022857"/>
    </source>
</evidence>
<dbReference type="InterPro" id="IPR044152">
    <property type="entry name" value="YqjM-like"/>
</dbReference>
<dbReference type="InterPro" id="IPR001155">
    <property type="entry name" value="OxRdtase_FMN_N"/>
</dbReference>
<protein>
    <submittedName>
        <fullName evidence="7">NADPH dehydrogenase</fullName>
    </submittedName>
</protein>
<accession>A0A1D7THY1</accession>
<keyword evidence="5" id="KW-0560">Oxidoreductase</keyword>
<dbReference type="SUPFAM" id="SSF51395">
    <property type="entry name" value="FMN-linked oxidoreductases"/>
    <property type="match status" value="1"/>
</dbReference>
<organism evidence="7 8">
    <name type="scientific">Sulfurospirillum halorespirans DSM 13726</name>
    <dbReference type="NCBI Taxonomy" id="1193502"/>
    <lineage>
        <taxon>Bacteria</taxon>
        <taxon>Pseudomonadati</taxon>
        <taxon>Campylobacterota</taxon>
        <taxon>Epsilonproteobacteria</taxon>
        <taxon>Campylobacterales</taxon>
        <taxon>Sulfurospirillaceae</taxon>
        <taxon>Sulfurospirillum</taxon>
    </lineage>
</organism>
<dbReference type="RefSeq" id="WP_069477484.1">
    <property type="nucleotide sequence ID" value="NZ_CP017111.1"/>
</dbReference>
<feature type="domain" description="NADH:flavin oxidoreductase/NADH oxidase N-terminal" evidence="6">
    <location>
        <begin position="13"/>
        <end position="322"/>
    </location>
</feature>
<keyword evidence="8" id="KW-1185">Reference proteome</keyword>
<keyword evidence="3" id="KW-0288">FMN</keyword>
<dbReference type="InterPro" id="IPR013785">
    <property type="entry name" value="Aldolase_TIM"/>
</dbReference>
<dbReference type="EMBL" id="CP017111">
    <property type="protein sequence ID" value="AOO64609.1"/>
    <property type="molecule type" value="Genomic_DNA"/>
</dbReference>
<keyword evidence="2" id="KW-0285">Flavoprotein</keyword>
<dbReference type="Proteomes" id="UP000094609">
    <property type="component" value="Chromosome"/>
</dbReference>
<evidence type="ECO:0000313" key="8">
    <source>
        <dbReference type="Proteomes" id="UP000094609"/>
    </source>
</evidence>
<keyword evidence="4" id="KW-0521">NADP</keyword>
<dbReference type="PANTHER" id="PTHR43303">
    <property type="entry name" value="NADPH DEHYDROGENASE C23G7.10C-RELATED"/>
    <property type="match status" value="1"/>
</dbReference>
<dbReference type="STRING" id="1193502.SHALO_0827"/>
<evidence type="ECO:0000256" key="2">
    <source>
        <dbReference type="ARBA" id="ARBA00022630"/>
    </source>
</evidence>
<dbReference type="GO" id="GO:0003959">
    <property type="term" value="F:NADPH dehydrogenase activity"/>
    <property type="evidence" value="ECO:0007669"/>
    <property type="project" value="InterPro"/>
</dbReference>
<dbReference type="GO" id="GO:0050661">
    <property type="term" value="F:NADP binding"/>
    <property type="evidence" value="ECO:0007669"/>
    <property type="project" value="InterPro"/>
</dbReference>
<evidence type="ECO:0000313" key="7">
    <source>
        <dbReference type="EMBL" id="AOO64609.1"/>
    </source>
</evidence>
<dbReference type="GO" id="GO:0010181">
    <property type="term" value="F:FMN binding"/>
    <property type="evidence" value="ECO:0007669"/>
    <property type="project" value="InterPro"/>
</dbReference>
<name>A0A1D7THY1_9BACT</name>
<comment type="cofactor">
    <cofactor evidence="1">
        <name>FMN</name>
        <dbReference type="ChEBI" id="CHEBI:58210"/>
    </cofactor>
</comment>
<evidence type="ECO:0000259" key="6">
    <source>
        <dbReference type="Pfam" id="PF00724"/>
    </source>
</evidence>
<evidence type="ECO:0000256" key="1">
    <source>
        <dbReference type="ARBA" id="ARBA00001917"/>
    </source>
</evidence>
<dbReference type="AlphaFoldDB" id="A0A1D7THY1"/>
<dbReference type="PANTHER" id="PTHR43303:SF4">
    <property type="entry name" value="NADPH DEHYDROGENASE C23G7.10C-RELATED"/>
    <property type="match status" value="1"/>
</dbReference>
<reference evidence="8" key="1">
    <citation type="submission" date="2016-08" db="EMBL/GenBank/DDBJ databases">
        <title>Complete genome sequence of the organohalide-respiring Epsilonproteobacterium Sulfurospirillum halorespirans.</title>
        <authorList>
            <person name="Goris T."/>
            <person name="Zimmermann J."/>
            <person name="Schenz B."/>
            <person name="Lemos M."/>
            <person name="Hackermueller J."/>
            <person name="Diekert G."/>
        </authorList>
    </citation>
    <scope>NUCLEOTIDE SEQUENCE [LARGE SCALE GENOMIC DNA]</scope>
    <source>
        <strain>DSM 13726</strain>
        <strain evidence="8">PCE-M2</strain>
    </source>
</reference>
<evidence type="ECO:0000256" key="5">
    <source>
        <dbReference type="ARBA" id="ARBA00023002"/>
    </source>
</evidence>
<gene>
    <name evidence="7" type="ORF">SHALO_0827</name>
</gene>
<evidence type="ECO:0000256" key="3">
    <source>
        <dbReference type="ARBA" id="ARBA00022643"/>
    </source>
</evidence>
<sequence length="342" mass="37521">MSLLLSPYEENGLSLKNRVVMPPMCMYKAESDGEVTPFHLVHYTTRAIGGVGLIIVEATAVEARGRISETDLGLWDDAQVPGHQQLVQLCHEYGAKMGIQLAHAGRKSICASSSPVAPSAIAFSATNGYKLPHELSLEELETVKKHFVQAALRATYAGYEFLELHAAHGYLLCEFLSPLSNQRTDKYGGSLENRCAFVLEVAQAILDATKEVPLFVRISADEWMEKGWNVEESIYLSKQLQSIGVAMIHVSAGGNNEAQKMPPLVPLYQAAYAKVIRESVEIPTIAVGLITTAEEGEKLLNGGFCDLVAYGRELLRNPNFVFFTAKDEGKKALIEPSYLRAF</sequence>
<dbReference type="CDD" id="cd02932">
    <property type="entry name" value="OYE_YqiM_FMN"/>
    <property type="match status" value="1"/>
</dbReference>
<proteinExistence type="predicted"/>
<dbReference type="KEGG" id="shal:SHALO_0827"/>
<dbReference type="PATRIC" id="fig|1193502.14.peg.835"/>
<dbReference type="Pfam" id="PF00724">
    <property type="entry name" value="Oxidored_FMN"/>
    <property type="match status" value="1"/>
</dbReference>